<name>A0ABS1UUV7_9ACTN</name>
<keyword evidence="4" id="KW-1185">Reference proteome</keyword>
<dbReference type="Gene3D" id="3.10.180.10">
    <property type="entry name" value="2,3-Dihydroxybiphenyl 1,2-Dioxygenase, domain 1"/>
    <property type="match status" value="1"/>
</dbReference>
<feature type="region of interest" description="Disordered" evidence="1">
    <location>
        <begin position="1"/>
        <end position="62"/>
    </location>
</feature>
<dbReference type="InterPro" id="IPR029068">
    <property type="entry name" value="Glyas_Bleomycin-R_OHBP_Dase"/>
</dbReference>
<evidence type="ECO:0000259" key="2">
    <source>
        <dbReference type="Pfam" id="PF18029"/>
    </source>
</evidence>
<organism evidence="3 4">
    <name type="scientific">Micromonospora fiedleri</name>
    <dbReference type="NCBI Taxonomy" id="1157498"/>
    <lineage>
        <taxon>Bacteria</taxon>
        <taxon>Bacillati</taxon>
        <taxon>Actinomycetota</taxon>
        <taxon>Actinomycetes</taxon>
        <taxon>Micromonosporales</taxon>
        <taxon>Micromonosporaceae</taxon>
        <taxon>Micromonospora</taxon>
    </lineage>
</organism>
<sequence length="174" mass="19653">MAAPGHRRERLVRRAVDERGCGTRPPYRRTDRHHRSARRGSASRRGARADRPGGGSHPGRRGACIDAVDVPAVRAFWTSVLGYQHDPRAFVTDIYDPHRLNPVLFFQRMDASDTERRQHRNRIHVDLFVPYDQVHARIDAAVAAGGRIVTESAARRTLIDREGNEVDIVTVHQA</sequence>
<evidence type="ECO:0000256" key="1">
    <source>
        <dbReference type="SAM" id="MobiDB-lite"/>
    </source>
</evidence>
<comment type="caution">
    <text evidence="3">The sequence shown here is derived from an EMBL/GenBank/DDBJ whole genome shotgun (WGS) entry which is preliminary data.</text>
</comment>
<dbReference type="SUPFAM" id="SSF54593">
    <property type="entry name" value="Glyoxalase/Bleomycin resistance protein/Dihydroxybiphenyl dioxygenase"/>
    <property type="match status" value="1"/>
</dbReference>
<feature type="compositionally biased region" description="Basic residues" evidence="1">
    <location>
        <begin position="26"/>
        <end position="46"/>
    </location>
</feature>
<feature type="compositionally biased region" description="Basic residues" evidence="1">
    <location>
        <begin position="1"/>
        <end position="11"/>
    </location>
</feature>
<evidence type="ECO:0000313" key="3">
    <source>
        <dbReference type="EMBL" id="MBL6280108.1"/>
    </source>
</evidence>
<dbReference type="EMBL" id="JAETXL010000014">
    <property type="protein sequence ID" value="MBL6280108.1"/>
    <property type="molecule type" value="Genomic_DNA"/>
</dbReference>
<proteinExistence type="predicted"/>
<feature type="domain" description="Glyoxalase-like" evidence="2">
    <location>
        <begin position="63"/>
        <end position="169"/>
    </location>
</feature>
<accession>A0ABS1UUV7</accession>
<evidence type="ECO:0000313" key="4">
    <source>
        <dbReference type="Proteomes" id="UP000661193"/>
    </source>
</evidence>
<dbReference type="InterPro" id="IPR041581">
    <property type="entry name" value="Glyoxalase_6"/>
</dbReference>
<protein>
    <recommendedName>
        <fullName evidence="2">Glyoxalase-like domain-containing protein</fullName>
    </recommendedName>
</protein>
<dbReference type="Proteomes" id="UP000661193">
    <property type="component" value="Unassembled WGS sequence"/>
</dbReference>
<reference evidence="3 4" key="1">
    <citation type="submission" date="2021-01" db="EMBL/GenBank/DDBJ databases">
        <title>Genome sequencing of Micromonospora fiedleri MG-37.</title>
        <authorList>
            <person name="Moreland P.E.J."/>
            <person name="Stach J.E.M."/>
        </authorList>
    </citation>
    <scope>NUCLEOTIDE SEQUENCE [LARGE SCALE GENOMIC DNA]</scope>
    <source>
        <strain evidence="3 4">MG-37</strain>
    </source>
</reference>
<dbReference type="Pfam" id="PF18029">
    <property type="entry name" value="Glyoxalase_6"/>
    <property type="match status" value="1"/>
</dbReference>
<gene>
    <name evidence="3" type="ORF">JMF97_28500</name>
</gene>
<feature type="compositionally biased region" description="Basic and acidic residues" evidence="1">
    <location>
        <begin position="12"/>
        <end position="21"/>
    </location>
</feature>